<comment type="caution">
    <text evidence="1">The sequence shown here is derived from an EMBL/GenBank/DDBJ whole genome shotgun (WGS) entry which is preliminary data.</text>
</comment>
<keyword evidence="2" id="KW-1185">Reference proteome</keyword>
<proteinExistence type="predicted"/>
<organism evidence="1 2">
    <name type="scientific">Thelephora ganbajun</name>
    <name type="common">Ganba fungus</name>
    <dbReference type="NCBI Taxonomy" id="370292"/>
    <lineage>
        <taxon>Eukaryota</taxon>
        <taxon>Fungi</taxon>
        <taxon>Dikarya</taxon>
        <taxon>Basidiomycota</taxon>
        <taxon>Agaricomycotina</taxon>
        <taxon>Agaricomycetes</taxon>
        <taxon>Thelephorales</taxon>
        <taxon>Thelephoraceae</taxon>
        <taxon>Thelephora</taxon>
    </lineage>
</organism>
<dbReference type="EMBL" id="MU117966">
    <property type="protein sequence ID" value="KAF9652905.1"/>
    <property type="molecule type" value="Genomic_DNA"/>
</dbReference>
<gene>
    <name evidence="1" type="ORF">BDM02DRAFT_3088261</name>
</gene>
<keyword evidence="1" id="KW-0378">Hydrolase</keyword>
<reference evidence="1" key="1">
    <citation type="submission" date="2019-10" db="EMBL/GenBank/DDBJ databases">
        <authorList>
            <consortium name="DOE Joint Genome Institute"/>
            <person name="Kuo A."/>
            <person name="Miyauchi S."/>
            <person name="Kiss E."/>
            <person name="Drula E."/>
            <person name="Kohler A."/>
            <person name="Sanchez-Garcia M."/>
            <person name="Andreopoulos B."/>
            <person name="Barry K.W."/>
            <person name="Bonito G."/>
            <person name="Buee M."/>
            <person name="Carver A."/>
            <person name="Chen C."/>
            <person name="Cichocki N."/>
            <person name="Clum A."/>
            <person name="Culley D."/>
            <person name="Crous P.W."/>
            <person name="Fauchery L."/>
            <person name="Girlanda M."/>
            <person name="Hayes R."/>
            <person name="Keri Z."/>
            <person name="Labutti K."/>
            <person name="Lipzen A."/>
            <person name="Lombard V."/>
            <person name="Magnuson J."/>
            <person name="Maillard F."/>
            <person name="Morin E."/>
            <person name="Murat C."/>
            <person name="Nolan M."/>
            <person name="Ohm R."/>
            <person name="Pangilinan J."/>
            <person name="Pereira M."/>
            <person name="Perotto S."/>
            <person name="Peter M."/>
            <person name="Riley R."/>
            <person name="Sitrit Y."/>
            <person name="Stielow B."/>
            <person name="Szollosi G."/>
            <person name="Zifcakova L."/>
            <person name="Stursova M."/>
            <person name="Spatafora J.W."/>
            <person name="Tedersoo L."/>
            <person name="Vaario L.-M."/>
            <person name="Yamada A."/>
            <person name="Yan M."/>
            <person name="Wang P."/>
            <person name="Xu J."/>
            <person name="Bruns T."/>
            <person name="Baldrian P."/>
            <person name="Vilgalys R."/>
            <person name="Henrissat B."/>
            <person name="Grigoriev I.V."/>
            <person name="Hibbett D."/>
            <person name="Nagy L.G."/>
            <person name="Martin F.M."/>
        </authorList>
    </citation>
    <scope>NUCLEOTIDE SEQUENCE</scope>
    <source>
        <strain evidence="1">P2</strain>
    </source>
</reference>
<name>A0ACB6ZU45_THEGA</name>
<dbReference type="Proteomes" id="UP000886501">
    <property type="component" value="Unassembled WGS sequence"/>
</dbReference>
<reference evidence="1" key="2">
    <citation type="journal article" date="2020" name="Nat. Commun.">
        <title>Large-scale genome sequencing of mycorrhizal fungi provides insights into the early evolution of symbiotic traits.</title>
        <authorList>
            <person name="Miyauchi S."/>
            <person name="Kiss E."/>
            <person name="Kuo A."/>
            <person name="Drula E."/>
            <person name="Kohler A."/>
            <person name="Sanchez-Garcia M."/>
            <person name="Morin E."/>
            <person name="Andreopoulos B."/>
            <person name="Barry K.W."/>
            <person name="Bonito G."/>
            <person name="Buee M."/>
            <person name="Carver A."/>
            <person name="Chen C."/>
            <person name="Cichocki N."/>
            <person name="Clum A."/>
            <person name="Culley D."/>
            <person name="Crous P.W."/>
            <person name="Fauchery L."/>
            <person name="Girlanda M."/>
            <person name="Hayes R.D."/>
            <person name="Keri Z."/>
            <person name="LaButti K."/>
            <person name="Lipzen A."/>
            <person name="Lombard V."/>
            <person name="Magnuson J."/>
            <person name="Maillard F."/>
            <person name="Murat C."/>
            <person name="Nolan M."/>
            <person name="Ohm R.A."/>
            <person name="Pangilinan J."/>
            <person name="Pereira M.F."/>
            <person name="Perotto S."/>
            <person name="Peter M."/>
            <person name="Pfister S."/>
            <person name="Riley R."/>
            <person name="Sitrit Y."/>
            <person name="Stielow J.B."/>
            <person name="Szollosi G."/>
            <person name="Zifcakova L."/>
            <person name="Stursova M."/>
            <person name="Spatafora J.W."/>
            <person name="Tedersoo L."/>
            <person name="Vaario L.M."/>
            <person name="Yamada A."/>
            <person name="Yan M."/>
            <person name="Wang P."/>
            <person name="Xu J."/>
            <person name="Bruns T."/>
            <person name="Baldrian P."/>
            <person name="Vilgalys R."/>
            <person name="Dunand C."/>
            <person name="Henrissat B."/>
            <person name="Grigoriev I.V."/>
            <person name="Hibbett D."/>
            <person name="Nagy L.G."/>
            <person name="Martin F.M."/>
        </authorList>
    </citation>
    <scope>NUCLEOTIDE SEQUENCE</scope>
    <source>
        <strain evidence="1">P2</strain>
    </source>
</reference>
<sequence>FAAPTGSGKTVLFELAMIRMLKDSGNNPSVAKCVYVAPTKALCSEKFNEWTKKFSGLGITCCELTGDTVVFGRNPWGDAKKSCIIVATAEKWDALTRNWYVAPPFSSQTPRESWYRQDYNGILSQIKLFLVHILNEARGGTLEVVISRMKLRGSGVRFIMVSATVPNVQDVAGWIGANQEGTPAQVFEFGEDFRPCKISRFVYGIERKREQNDFVFQRTLDLRLFGILQKHITDKPILIFSSTRKNVLATAEQLINDYDAAAKSKQPLPWTQPRSLNTKFDDHRLERLSAAGIGIHHAGMALDDRRATEDLFLKSMLKVVVCTSTLAVGVNLPAHTVVIKGVKLFRDGAMKEYTDLEIMQMIGRAGRPQFDKEGLAIIMCESQLEAKYRNLAQGTTLLESSLHINIVEHVNSEIGLGTITDIESAKTWLRKSFLFQRLQRNPKHYAIGKDEQQTWQERLDQMILDSVTELKASRLVETPEDGEGHRLRSTEYGDVMSKAGNISPGFDYDCSHLRSSTVVLNRLRTQDEIRFTLKKVETIQDKVFLLIQAVLGGISLSAPEFKGPDSQLTLEAFTLFRHVGRIARALVEVAIIQQSGGLIRYGLECTLLNRRTPFGHMILDQVARFPQYHLQVTQKSVKSYRGQGPVEVTLEIRCELGVELPKPLQKKGKGRTYEMTSVLTVTSDNTFVDYRRIPTRSLKEVKIFTVFVELTKPSQSVVTIISSETIAGDAVSRSFRPDLPGNEYPTPNTKPPAPSQDSEEYDASTDRGDSRIILGPDDLCGPCFDGSSPIPSKPQGKKPLVDSGRSNSREIKARTSYGEWKPEQLSNGNYRQVSSLSLDSGLSRFRCNHTCKDRDNCRHIWYFHTHHSFRITQ</sequence>
<evidence type="ECO:0000313" key="1">
    <source>
        <dbReference type="EMBL" id="KAF9652905.1"/>
    </source>
</evidence>
<evidence type="ECO:0000313" key="2">
    <source>
        <dbReference type="Proteomes" id="UP000886501"/>
    </source>
</evidence>
<protein>
    <submittedName>
        <fullName evidence="1">P-loop containing nucleoside triphosphate hydrolase protein</fullName>
    </submittedName>
</protein>
<feature type="non-terminal residue" evidence="1">
    <location>
        <position position="1"/>
    </location>
</feature>
<accession>A0ACB6ZU45</accession>